<name>F4LJJ7_TREBD</name>
<feature type="domain" description="Smf/DprA SLOG" evidence="2">
    <location>
        <begin position="80"/>
        <end position="259"/>
    </location>
</feature>
<dbReference type="InterPro" id="IPR057666">
    <property type="entry name" value="DrpA_SLOG"/>
</dbReference>
<dbReference type="GO" id="GO:0009294">
    <property type="term" value="P:DNA-mediated transformation"/>
    <property type="evidence" value="ECO:0007669"/>
    <property type="project" value="InterPro"/>
</dbReference>
<dbReference type="HOGENOM" id="CLU_029601_3_1_12"/>
<keyword evidence="4" id="KW-1185">Reference proteome</keyword>
<dbReference type="SUPFAM" id="SSF102405">
    <property type="entry name" value="MCP/YpsA-like"/>
    <property type="match status" value="1"/>
</dbReference>
<comment type="similarity">
    <text evidence="1">Belongs to the DprA/Smf family.</text>
</comment>
<evidence type="ECO:0000256" key="1">
    <source>
        <dbReference type="ARBA" id="ARBA00006525"/>
    </source>
</evidence>
<organism evidence="3 4">
    <name type="scientific">Treponema brennaborense (strain DSM 12168 / CIP 105900 / DD5/3)</name>
    <dbReference type="NCBI Taxonomy" id="906968"/>
    <lineage>
        <taxon>Bacteria</taxon>
        <taxon>Pseudomonadati</taxon>
        <taxon>Spirochaetota</taxon>
        <taxon>Spirochaetia</taxon>
        <taxon>Spirochaetales</taxon>
        <taxon>Treponemataceae</taxon>
        <taxon>Treponema</taxon>
    </lineage>
</organism>
<dbReference type="RefSeq" id="WP_013758111.1">
    <property type="nucleotide sequence ID" value="NC_015500.1"/>
</dbReference>
<dbReference type="NCBIfam" id="TIGR00732">
    <property type="entry name" value="dprA"/>
    <property type="match status" value="1"/>
</dbReference>
<accession>F4LJJ7</accession>
<dbReference type="Gene3D" id="3.40.50.450">
    <property type="match status" value="1"/>
</dbReference>
<dbReference type="PANTHER" id="PTHR43022">
    <property type="entry name" value="PROTEIN SMF"/>
    <property type="match status" value="1"/>
</dbReference>
<gene>
    <name evidence="3" type="ordered locus">Trebr_0956</name>
</gene>
<protein>
    <submittedName>
        <fullName evidence="3">DNA protecting protein DprA</fullName>
    </submittedName>
</protein>
<dbReference type="AlphaFoldDB" id="F4LJJ7"/>
<evidence type="ECO:0000313" key="4">
    <source>
        <dbReference type="Proteomes" id="UP000006546"/>
    </source>
</evidence>
<dbReference type="Pfam" id="PF02481">
    <property type="entry name" value="DNA_processg_A"/>
    <property type="match status" value="1"/>
</dbReference>
<dbReference type="STRING" id="906968.Trebr_0956"/>
<evidence type="ECO:0000313" key="3">
    <source>
        <dbReference type="EMBL" id="AEE16392.1"/>
    </source>
</evidence>
<sequence>MHNDLPLLLAIAGMGFLSLNEKIILRKKLDNIADLAVLSIEEISELICRHVRSGSWNGALVERRAAQTETLLRSFDIGCVLYAERAYPVLLREIFDPPFMLFYRGNLSAAEKPCVSVVGTRNPSKEGMDAASVFAKEAARGGATLVSGLARGIDACAHRGAVAANGASVGVLPCGADTVYPAANRRLAAAMIETGGCLLSEYAPGVPPDKFRFPHRNRIIAALSPVTLVVEAPPKSGAWITAEFALEHGRDVYVHRAAFGEEARLRSRIKTAELAALKKTPDCASAERFLRDGAPIVGSYAEYLSYRSAAPGAAYCRSDAQLCFENEKR</sequence>
<dbReference type="InterPro" id="IPR003488">
    <property type="entry name" value="DprA"/>
</dbReference>
<proteinExistence type="inferred from homology"/>
<dbReference type="PANTHER" id="PTHR43022:SF1">
    <property type="entry name" value="PROTEIN SMF"/>
    <property type="match status" value="1"/>
</dbReference>
<dbReference type="OrthoDB" id="9785707at2"/>
<dbReference type="Proteomes" id="UP000006546">
    <property type="component" value="Chromosome"/>
</dbReference>
<reference evidence="4" key="1">
    <citation type="submission" date="2011-04" db="EMBL/GenBank/DDBJ databases">
        <title>The complete genome of Treponema brennaborense DSM 12168.</title>
        <authorList>
            <person name="Lucas S."/>
            <person name="Han J."/>
            <person name="Lapidus A."/>
            <person name="Bruce D."/>
            <person name="Goodwin L."/>
            <person name="Pitluck S."/>
            <person name="Peters L."/>
            <person name="Kyrpides N."/>
            <person name="Mavromatis K."/>
            <person name="Ivanova N."/>
            <person name="Mikhailova N."/>
            <person name="Pagani I."/>
            <person name="Teshima H."/>
            <person name="Detter J.C."/>
            <person name="Tapia R."/>
            <person name="Han C."/>
            <person name="Land M."/>
            <person name="Hauser L."/>
            <person name="Markowitz V."/>
            <person name="Cheng J.-F."/>
            <person name="Hugenholtz P."/>
            <person name="Woyke T."/>
            <person name="Wu D."/>
            <person name="Gronow S."/>
            <person name="Wellnitz S."/>
            <person name="Brambilla E."/>
            <person name="Klenk H.-P."/>
            <person name="Eisen J.A."/>
        </authorList>
    </citation>
    <scope>NUCLEOTIDE SEQUENCE [LARGE SCALE GENOMIC DNA]</scope>
    <source>
        <strain evidence="4">DSM 12168 / CIP 105900 / DD5/3</strain>
    </source>
</reference>
<dbReference type="KEGG" id="tbe:Trebr_0956"/>
<dbReference type="EMBL" id="CP002696">
    <property type="protein sequence ID" value="AEE16392.1"/>
    <property type="molecule type" value="Genomic_DNA"/>
</dbReference>
<evidence type="ECO:0000259" key="2">
    <source>
        <dbReference type="Pfam" id="PF02481"/>
    </source>
</evidence>
<dbReference type="eggNOG" id="COG0758">
    <property type="taxonomic scope" value="Bacteria"/>
</dbReference>